<dbReference type="Proteomes" id="UP000182841">
    <property type="component" value="Unassembled WGS sequence"/>
</dbReference>
<sequence>MPVPGGGFSPGHRVLHAGPASAPILGDMLSGVRARVLPTAQRRSPDELARDLAPACGDTAAKASAFWTILTLSSVIAAGGVLTDSTATVIGAMIIAPLSTPIMGIALGSVQRLRTGAVRVVVCACLLVIAVGALFSLVLPADFNLLSDSQIASRTSPGLMDLVAALATGLAGAVALARRDVAAVLPGVAIAISLVPPLVVAGVCLGHLAGWLALGALVLFVSNLFALVFGGMVVFAALGFGTGAAGSAGGSGRPTRRTYAAMALLFAVVFVPLSANTALTLLLNMWTGRAKDVAQHWLADVPGSSVTRVDAASRTLHIHVRSPGELPPVAPLLDGLEGRIPDGIPVVVDATRGRRVDARRTGG</sequence>
<dbReference type="PANTHER" id="PTHR20992:SF9">
    <property type="entry name" value="AT15442P-RELATED"/>
    <property type="match status" value="1"/>
</dbReference>
<accession>A0A1H9SCX5</accession>
<evidence type="ECO:0000313" key="3">
    <source>
        <dbReference type="Proteomes" id="UP000182841"/>
    </source>
</evidence>
<name>A0A1H9SCX5_9ACTN</name>
<dbReference type="InterPro" id="IPR005240">
    <property type="entry name" value="DUF389"/>
</dbReference>
<feature type="transmembrane region" description="Helical" evidence="1">
    <location>
        <begin position="184"/>
        <end position="208"/>
    </location>
</feature>
<dbReference type="Pfam" id="PF04087">
    <property type="entry name" value="DUF389"/>
    <property type="match status" value="1"/>
</dbReference>
<proteinExistence type="predicted"/>
<feature type="transmembrane region" description="Helical" evidence="1">
    <location>
        <begin position="214"/>
        <end position="238"/>
    </location>
</feature>
<dbReference type="PANTHER" id="PTHR20992">
    <property type="entry name" value="AT15442P-RELATED"/>
    <property type="match status" value="1"/>
</dbReference>
<gene>
    <name evidence="2" type="ORF">SAMN05421870_104403</name>
</gene>
<protein>
    <submittedName>
        <fullName evidence="2">Uncharacterized hydrophobic domain-containing protein</fullName>
    </submittedName>
</protein>
<keyword evidence="3" id="KW-1185">Reference proteome</keyword>
<keyword evidence="1" id="KW-1133">Transmembrane helix</keyword>
<evidence type="ECO:0000256" key="1">
    <source>
        <dbReference type="SAM" id="Phobius"/>
    </source>
</evidence>
<feature type="transmembrane region" description="Helical" evidence="1">
    <location>
        <begin position="259"/>
        <end position="286"/>
    </location>
</feature>
<dbReference type="AlphaFoldDB" id="A0A1H9SCX5"/>
<reference evidence="3" key="1">
    <citation type="submission" date="2016-10" db="EMBL/GenBank/DDBJ databases">
        <authorList>
            <person name="Varghese N."/>
            <person name="Submissions S."/>
        </authorList>
    </citation>
    <scope>NUCLEOTIDE SEQUENCE [LARGE SCALE GENOMIC DNA]</scope>
    <source>
        <strain evidence="3">CGMCC 4.6825</strain>
    </source>
</reference>
<evidence type="ECO:0000313" key="2">
    <source>
        <dbReference type="EMBL" id="SER82049.1"/>
    </source>
</evidence>
<organism evidence="2 3">
    <name type="scientific">Streptomyces qinglanensis</name>
    <dbReference type="NCBI Taxonomy" id="943816"/>
    <lineage>
        <taxon>Bacteria</taxon>
        <taxon>Bacillati</taxon>
        <taxon>Actinomycetota</taxon>
        <taxon>Actinomycetes</taxon>
        <taxon>Kitasatosporales</taxon>
        <taxon>Streptomycetaceae</taxon>
        <taxon>Streptomyces</taxon>
    </lineage>
</organism>
<keyword evidence="1" id="KW-0472">Membrane</keyword>
<keyword evidence="1" id="KW-0812">Transmembrane</keyword>
<feature type="transmembrane region" description="Helical" evidence="1">
    <location>
        <begin position="117"/>
        <end position="139"/>
    </location>
</feature>
<feature type="transmembrane region" description="Helical" evidence="1">
    <location>
        <begin position="159"/>
        <end position="177"/>
    </location>
</feature>
<dbReference type="EMBL" id="FOGO01000004">
    <property type="protein sequence ID" value="SER82049.1"/>
    <property type="molecule type" value="Genomic_DNA"/>
</dbReference>
<feature type="transmembrane region" description="Helical" evidence="1">
    <location>
        <begin position="89"/>
        <end position="110"/>
    </location>
</feature>